<evidence type="ECO:0008006" key="4">
    <source>
        <dbReference type="Google" id="ProtNLM"/>
    </source>
</evidence>
<comment type="caution">
    <text evidence="2">The sequence shown here is derived from an EMBL/GenBank/DDBJ whole genome shotgun (WGS) entry which is preliminary data.</text>
</comment>
<name>A0ABS7N0E1_9BACT</name>
<keyword evidence="1" id="KW-0732">Signal</keyword>
<keyword evidence="3" id="KW-1185">Reference proteome</keyword>
<organism evidence="2 3">
    <name type="scientific">Algoriphagus marincola</name>
    <dbReference type="NCBI Taxonomy" id="264027"/>
    <lineage>
        <taxon>Bacteria</taxon>
        <taxon>Pseudomonadati</taxon>
        <taxon>Bacteroidota</taxon>
        <taxon>Cytophagia</taxon>
        <taxon>Cytophagales</taxon>
        <taxon>Cyclobacteriaceae</taxon>
        <taxon>Algoriphagus</taxon>
    </lineage>
</organism>
<protein>
    <recommendedName>
        <fullName evidence="4">Curlin associated repeat-containing protein</fullName>
    </recommendedName>
</protein>
<sequence length="220" mass="24284">MKNPNFIFRPIIGMAWLFLFPFVAMAQELQTATIEPFYLDESHTSLRQKGNLARMVQVGDQNISWAQQQGENTLQMSQRGFSNSNFSKQEGIQNQITLTQIGNFNESNLQVFGSNTNIYSLQTGDENQLVAKIENRSETRHYSSFTQQGRGNQIDLILIGEGSLASIVPRIEVSQQGQGHVLNGVLDSYHSPISVTQTAGAGGAGMRLNISSSAFGLPRQ</sequence>
<evidence type="ECO:0000313" key="3">
    <source>
        <dbReference type="Proteomes" id="UP000766609"/>
    </source>
</evidence>
<gene>
    <name evidence="2" type="ORF">KUV23_02310</name>
</gene>
<dbReference type="RefSeq" id="WP_222582939.1">
    <property type="nucleotide sequence ID" value="NZ_JAHVHP010000001.1"/>
</dbReference>
<feature type="signal peptide" evidence="1">
    <location>
        <begin position="1"/>
        <end position="26"/>
    </location>
</feature>
<evidence type="ECO:0000313" key="2">
    <source>
        <dbReference type="EMBL" id="MBY5949785.1"/>
    </source>
</evidence>
<reference evidence="2 3" key="1">
    <citation type="submission" date="2021-06" db="EMBL/GenBank/DDBJ databases">
        <title>44 bacteria genomes isolated from Dapeng, Shenzhen.</title>
        <authorList>
            <person name="Zheng W."/>
            <person name="Yu S."/>
            <person name="Huang Y."/>
        </authorList>
    </citation>
    <scope>NUCLEOTIDE SEQUENCE [LARGE SCALE GENOMIC DNA]</scope>
    <source>
        <strain evidence="2 3">DP5N14-6</strain>
    </source>
</reference>
<dbReference type="Proteomes" id="UP000766609">
    <property type="component" value="Unassembled WGS sequence"/>
</dbReference>
<evidence type="ECO:0000256" key="1">
    <source>
        <dbReference type="SAM" id="SignalP"/>
    </source>
</evidence>
<dbReference type="EMBL" id="JAHVHP010000001">
    <property type="protein sequence ID" value="MBY5949785.1"/>
    <property type="molecule type" value="Genomic_DNA"/>
</dbReference>
<feature type="chain" id="PRO_5045246949" description="Curlin associated repeat-containing protein" evidence="1">
    <location>
        <begin position="27"/>
        <end position="220"/>
    </location>
</feature>
<proteinExistence type="predicted"/>
<accession>A0ABS7N0E1</accession>